<evidence type="ECO:0000256" key="1">
    <source>
        <dbReference type="HAMAP-Rule" id="MF_01187"/>
    </source>
</evidence>
<dbReference type="FunFam" id="2.20.25.10:FF:000002">
    <property type="entry name" value="UPF0434 protein YcaR"/>
    <property type="match status" value="1"/>
</dbReference>
<dbReference type="SUPFAM" id="SSF158997">
    <property type="entry name" value="Trm112p-like"/>
    <property type="match status" value="1"/>
</dbReference>
<dbReference type="Gene3D" id="2.20.25.10">
    <property type="match status" value="1"/>
</dbReference>
<feature type="compositionally biased region" description="Basic and acidic residues" evidence="2">
    <location>
        <begin position="8"/>
        <end position="17"/>
    </location>
</feature>
<feature type="region of interest" description="Disordered" evidence="2">
    <location>
        <begin position="1"/>
        <end position="33"/>
    </location>
</feature>
<reference evidence="3 4" key="2">
    <citation type="journal article" date="2010" name="J. Bacteriol.">
        <title>Complete genome sequence of Beijerinckia indica subsp. indica.</title>
        <authorList>
            <person name="Tamas I."/>
            <person name="Dedysh S.N."/>
            <person name="Liesack W."/>
            <person name="Stott M.B."/>
            <person name="Alam M."/>
            <person name="Murrell J.C."/>
            <person name="Dunfield P.F."/>
        </authorList>
    </citation>
    <scope>NUCLEOTIDE SEQUENCE [LARGE SCALE GENOMIC DNA]</scope>
    <source>
        <strain evidence="4">ATCC 9039 / DSM 1715 / NCIMB 8712</strain>
    </source>
</reference>
<comment type="similarity">
    <text evidence="1">Belongs to the UPF0434 family.</text>
</comment>
<evidence type="ECO:0000256" key="2">
    <source>
        <dbReference type="SAM" id="MobiDB-lite"/>
    </source>
</evidence>
<proteinExistence type="inferred from homology"/>
<dbReference type="Pfam" id="PF03966">
    <property type="entry name" value="Trm112p"/>
    <property type="match status" value="1"/>
</dbReference>
<organism evidence="3 4">
    <name type="scientific">Beijerinckia indica subsp. indica (strain ATCC 9039 / DSM 1715 / NCIMB 8712)</name>
    <dbReference type="NCBI Taxonomy" id="395963"/>
    <lineage>
        <taxon>Bacteria</taxon>
        <taxon>Pseudomonadati</taxon>
        <taxon>Pseudomonadota</taxon>
        <taxon>Alphaproteobacteria</taxon>
        <taxon>Hyphomicrobiales</taxon>
        <taxon>Beijerinckiaceae</taxon>
        <taxon>Beijerinckia</taxon>
    </lineage>
</organism>
<dbReference type="HAMAP" id="MF_01187">
    <property type="entry name" value="UPF0434"/>
    <property type="match status" value="1"/>
</dbReference>
<dbReference type="STRING" id="395963.Bind_2731"/>
<dbReference type="InterPro" id="IPR005651">
    <property type="entry name" value="Trm112-like"/>
</dbReference>
<gene>
    <name evidence="3" type="ordered locus">Bind_2731</name>
</gene>
<dbReference type="PANTHER" id="PTHR33505:SF4">
    <property type="entry name" value="PROTEIN PREY, MITOCHONDRIAL"/>
    <property type="match status" value="1"/>
</dbReference>
<dbReference type="KEGG" id="bid:Bind_2731"/>
<dbReference type="eggNOG" id="COG2835">
    <property type="taxonomic scope" value="Bacteria"/>
</dbReference>
<dbReference type="GO" id="GO:0005829">
    <property type="term" value="C:cytosol"/>
    <property type="evidence" value="ECO:0007669"/>
    <property type="project" value="TreeGrafter"/>
</dbReference>
<reference evidence="4" key="1">
    <citation type="submission" date="2008-03" db="EMBL/GenBank/DDBJ databases">
        <title>Complete sequence of chromosome of Beijerinckia indica subsp. indica ATCC 9039.</title>
        <authorList>
            <consortium name="US DOE Joint Genome Institute"/>
            <person name="Copeland A."/>
            <person name="Lucas S."/>
            <person name="Lapidus A."/>
            <person name="Glavina del Rio T."/>
            <person name="Dalin E."/>
            <person name="Tice H."/>
            <person name="Bruce D."/>
            <person name="Goodwin L."/>
            <person name="Pitluck S."/>
            <person name="LaButti K."/>
            <person name="Schmutz J."/>
            <person name="Larimer F."/>
            <person name="Land M."/>
            <person name="Hauser L."/>
            <person name="Kyrpides N."/>
            <person name="Mikhailova N."/>
            <person name="Dunfield P.F."/>
            <person name="Dedysh S.N."/>
            <person name="Liesack W."/>
            <person name="Saw J.H."/>
            <person name="Alam M."/>
            <person name="Chen Y."/>
            <person name="Murrell J.C."/>
            <person name="Richardson P."/>
        </authorList>
    </citation>
    <scope>NUCLEOTIDE SEQUENCE [LARGE SCALE GENOMIC DNA]</scope>
    <source>
        <strain evidence="4">ATCC 9039 / DSM 1715 / NCIMB 8712</strain>
    </source>
</reference>
<evidence type="ECO:0000313" key="3">
    <source>
        <dbReference type="EMBL" id="ACB96303.1"/>
    </source>
</evidence>
<evidence type="ECO:0000313" key="4">
    <source>
        <dbReference type="Proteomes" id="UP000001695"/>
    </source>
</evidence>
<dbReference type="EMBL" id="CP001016">
    <property type="protein sequence ID" value="ACB96303.1"/>
    <property type="molecule type" value="Genomic_DNA"/>
</dbReference>
<dbReference type="PANTHER" id="PTHR33505">
    <property type="entry name" value="ZGC:162634"/>
    <property type="match status" value="1"/>
</dbReference>
<dbReference type="HOGENOM" id="CLU_2506040_0_0_5"/>
<dbReference type="Proteomes" id="UP000001695">
    <property type="component" value="Chromosome"/>
</dbReference>
<name>B2IJS8_BEII9</name>
<dbReference type="AlphaFoldDB" id="B2IJS8"/>
<keyword evidence="4" id="KW-1185">Reference proteome</keyword>
<accession>B2IJS8</accession>
<protein>
    <recommendedName>
        <fullName evidence="1">UPF0434 protein Bind_2731</fullName>
    </recommendedName>
</protein>
<sequence length="85" mass="9591">MGLMQTGQDRDRQDKDQQPGLDDDGGEPTRIDPRLLEILVCPLTKTTLEYDASRQELISRAAKLAYPIRDGIPIMLPEEARPLED</sequence>